<gene>
    <name evidence="2" type="ORF">FWILDA_LOCUS15655</name>
</gene>
<keyword evidence="3" id="KW-1185">Reference proteome</keyword>
<comment type="caution">
    <text evidence="2">The sequence shown here is derived from an EMBL/GenBank/DDBJ whole genome shotgun (WGS) entry which is preliminary data.</text>
</comment>
<name>A0A9W4T2Y4_9GLOM</name>
<dbReference type="EMBL" id="CAMKVN010008522">
    <property type="protein sequence ID" value="CAI2192596.1"/>
    <property type="molecule type" value="Genomic_DNA"/>
</dbReference>
<keyword evidence="1" id="KW-0175">Coiled coil</keyword>
<dbReference type="OrthoDB" id="2315696at2759"/>
<evidence type="ECO:0000313" key="2">
    <source>
        <dbReference type="EMBL" id="CAI2192596.1"/>
    </source>
</evidence>
<dbReference type="Proteomes" id="UP001153678">
    <property type="component" value="Unassembled WGS sequence"/>
</dbReference>
<proteinExistence type="predicted"/>
<dbReference type="AlphaFoldDB" id="A0A9W4T2Y4"/>
<organism evidence="2 3">
    <name type="scientific">Funneliformis geosporum</name>
    <dbReference type="NCBI Taxonomy" id="1117311"/>
    <lineage>
        <taxon>Eukaryota</taxon>
        <taxon>Fungi</taxon>
        <taxon>Fungi incertae sedis</taxon>
        <taxon>Mucoromycota</taxon>
        <taxon>Glomeromycotina</taxon>
        <taxon>Glomeromycetes</taxon>
        <taxon>Glomerales</taxon>
        <taxon>Glomeraceae</taxon>
        <taxon>Funneliformis</taxon>
    </lineage>
</organism>
<protein>
    <submittedName>
        <fullName evidence="2">16737_t:CDS:1</fullName>
    </submittedName>
</protein>
<accession>A0A9W4T2Y4</accession>
<feature type="coiled-coil region" evidence="1">
    <location>
        <begin position="78"/>
        <end position="116"/>
    </location>
</feature>
<feature type="non-terminal residue" evidence="2">
    <location>
        <position position="1"/>
    </location>
</feature>
<evidence type="ECO:0000256" key="1">
    <source>
        <dbReference type="SAM" id="Coils"/>
    </source>
</evidence>
<sequence>SKNQTAILFSNWGSLTLIGQLYFTDVRVLFILSTILLANHLHSLQRLPVVAELEENNYHLRDALQTEIENNHLNEKWFNQLKCEYKQEIQNLNKEIAELRSEISSLKSQLYQAKKDVRDKE</sequence>
<reference evidence="2" key="1">
    <citation type="submission" date="2022-08" db="EMBL/GenBank/DDBJ databases">
        <authorList>
            <person name="Kallberg Y."/>
            <person name="Tangrot J."/>
            <person name="Rosling A."/>
        </authorList>
    </citation>
    <scope>NUCLEOTIDE SEQUENCE</scope>
    <source>
        <strain evidence="2">Wild A</strain>
    </source>
</reference>
<evidence type="ECO:0000313" key="3">
    <source>
        <dbReference type="Proteomes" id="UP001153678"/>
    </source>
</evidence>